<dbReference type="RefSeq" id="XP_035323161.1">
    <property type="nucleotide sequence ID" value="XM_035467149.1"/>
</dbReference>
<comment type="caution">
    <text evidence="5">The sequence shown here is derived from an EMBL/GenBank/DDBJ whole genome shotgun (WGS) entry which is preliminary data.</text>
</comment>
<keyword evidence="5" id="KW-0032">Aminotransferase</keyword>
<dbReference type="AlphaFoldDB" id="A0A9P4YZ89"/>
<dbReference type="CDD" id="cd00610">
    <property type="entry name" value="OAT_like"/>
    <property type="match status" value="1"/>
</dbReference>
<gene>
    <name evidence="5" type="ORF">GMORB2_5175</name>
</gene>
<dbReference type="InterPro" id="IPR015424">
    <property type="entry name" value="PyrdxlP-dep_Trfase"/>
</dbReference>
<dbReference type="Pfam" id="PF00202">
    <property type="entry name" value="Aminotran_3"/>
    <property type="match status" value="1"/>
</dbReference>
<organism evidence="5 6">
    <name type="scientific">Geosmithia morbida</name>
    <dbReference type="NCBI Taxonomy" id="1094350"/>
    <lineage>
        <taxon>Eukaryota</taxon>
        <taxon>Fungi</taxon>
        <taxon>Dikarya</taxon>
        <taxon>Ascomycota</taxon>
        <taxon>Pezizomycotina</taxon>
        <taxon>Sordariomycetes</taxon>
        <taxon>Hypocreomycetidae</taxon>
        <taxon>Hypocreales</taxon>
        <taxon>Bionectriaceae</taxon>
        <taxon>Geosmithia</taxon>
    </lineage>
</organism>
<keyword evidence="3 4" id="KW-0663">Pyridoxal phosphate</keyword>
<dbReference type="GO" id="GO:0030170">
    <property type="term" value="F:pyridoxal phosphate binding"/>
    <property type="evidence" value="ECO:0007669"/>
    <property type="project" value="InterPro"/>
</dbReference>
<dbReference type="EMBL" id="JAANYQ010000004">
    <property type="protein sequence ID" value="KAF4124509.1"/>
    <property type="molecule type" value="Genomic_DNA"/>
</dbReference>
<dbReference type="InterPro" id="IPR005814">
    <property type="entry name" value="Aminotrans_3"/>
</dbReference>
<dbReference type="OrthoDB" id="5419315at2759"/>
<dbReference type="PANTHER" id="PTHR43094">
    <property type="entry name" value="AMINOTRANSFERASE"/>
    <property type="match status" value="1"/>
</dbReference>
<dbReference type="Gene3D" id="3.90.1150.10">
    <property type="entry name" value="Aspartate Aminotransferase, domain 1"/>
    <property type="match status" value="1"/>
</dbReference>
<dbReference type="GeneID" id="55971403"/>
<dbReference type="Gene3D" id="3.40.640.10">
    <property type="entry name" value="Type I PLP-dependent aspartate aminotransferase-like (Major domain)"/>
    <property type="match status" value="1"/>
</dbReference>
<name>A0A9P4YZ89_9HYPO</name>
<dbReference type="InterPro" id="IPR015421">
    <property type="entry name" value="PyrdxlP-dep_Trfase_major"/>
</dbReference>
<keyword evidence="6" id="KW-1185">Reference proteome</keyword>
<dbReference type="GO" id="GO:0008483">
    <property type="term" value="F:transaminase activity"/>
    <property type="evidence" value="ECO:0007669"/>
    <property type="project" value="UniProtKB-KW"/>
</dbReference>
<comment type="cofactor">
    <cofactor evidence="1">
        <name>pyridoxal 5'-phosphate</name>
        <dbReference type="ChEBI" id="CHEBI:597326"/>
    </cofactor>
</comment>
<evidence type="ECO:0000256" key="3">
    <source>
        <dbReference type="ARBA" id="ARBA00022898"/>
    </source>
</evidence>
<proteinExistence type="inferred from homology"/>
<dbReference type="InterPro" id="IPR015422">
    <property type="entry name" value="PyrdxlP-dep_Trfase_small"/>
</dbReference>
<accession>A0A9P4YZ89</accession>
<dbReference type="PANTHER" id="PTHR43094:SF1">
    <property type="entry name" value="AMINOTRANSFERASE CLASS-III"/>
    <property type="match status" value="1"/>
</dbReference>
<dbReference type="Proteomes" id="UP000749293">
    <property type="component" value="Unassembled WGS sequence"/>
</dbReference>
<dbReference type="GO" id="GO:0005829">
    <property type="term" value="C:cytosol"/>
    <property type="evidence" value="ECO:0007669"/>
    <property type="project" value="TreeGrafter"/>
</dbReference>
<evidence type="ECO:0000256" key="2">
    <source>
        <dbReference type="ARBA" id="ARBA00008954"/>
    </source>
</evidence>
<evidence type="ECO:0000256" key="4">
    <source>
        <dbReference type="RuleBase" id="RU003560"/>
    </source>
</evidence>
<protein>
    <submittedName>
        <fullName evidence="5">Adenosylmethionine-8-amino-7-oxononanoate aminotransferase</fullName>
    </submittedName>
</protein>
<comment type="similarity">
    <text evidence="2 4">Belongs to the class-III pyridoxal-phosphate-dependent aminotransferase family.</text>
</comment>
<dbReference type="NCBIfam" id="NF005685">
    <property type="entry name" value="PRK07483.1"/>
    <property type="match status" value="1"/>
</dbReference>
<reference evidence="5" key="1">
    <citation type="submission" date="2020-03" db="EMBL/GenBank/DDBJ databases">
        <title>Site-based positive gene gene selection in Geosmithia morbida across the United States reveals a broad range of putative effectors and factors for local host and environmental adapation.</title>
        <authorList>
            <person name="Onufrak A."/>
            <person name="Murdoch R.W."/>
            <person name="Gazis R."/>
            <person name="Huff M."/>
            <person name="Staton M."/>
            <person name="Klingeman W."/>
            <person name="Hadziabdic D."/>
        </authorList>
    </citation>
    <scope>NUCLEOTIDE SEQUENCE</scope>
    <source>
        <strain evidence="5">1262</strain>
    </source>
</reference>
<dbReference type="FunFam" id="3.40.640.10:FF:000004">
    <property type="entry name" value="Acetylornithine aminotransferase"/>
    <property type="match status" value="1"/>
</dbReference>
<evidence type="ECO:0000256" key="1">
    <source>
        <dbReference type="ARBA" id="ARBA00001933"/>
    </source>
</evidence>
<sequence length="468" mass="51087">MPRQTLARSLRWTQASRKYHAGRTRRAGMASAVLHRTLSSDPLHLVSASGTRLRFSNGHEIIDTSCGAGVACIGYNDKRVKQAMVDQIDNFSYANSVFFSHSAGEQLATDLIQGTDGHMSKAYIMSSGSEAMESAMKMARQYFMELNPKQDKRVNFISRDYSYHGTTLGSLSMSGHAGRRKLFEGMLLPNIYKVSPCNAYRFQKPGQTTEEYVAQLADELDHKFQDLGPESVIAFVAEPTVGATTGCVPSVPGYFKAMKQVCDRYGALLILDEVMSGMGRSGTLHAWEQEGVVPHIQTIAKALGGGYAPIAGMLIDHEVAGALESGSGSFSHGHTYQGHPLACAAALEVQRIIREERLVDNVREQGVLLGELLHEYLDDHPRVGNIEFVQNKETKEPFPVSAGVANAIHTIGLEDIGISLYPGTGTVDGTLGDHVLLAPAYNSTPEEITMMAKKVQETVYRTFERLAV</sequence>
<dbReference type="SUPFAM" id="SSF53383">
    <property type="entry name" value="PLP-dependent transferases"/>
    <property type="match status" value="1"/>
</dbReference>
<keyword evidence="5" id="KW-0808">Transferase</keyword>
<evidence type="ECO:0000313" key="6">
    <source>
        <dbReference type="Proteomes" id="UP000749293"/>
    </source>
</evidence>
<evidence type="ECO:0000313" key="5">
    <source>
        <dbReference type="EMBL" id="KAF4124509.1"/>
    </source>
</evidence>